<dbReference type="AlphaFoldDB" id="I1CFU0"/>
<dbReference type="InterPro" id="IPR041708">
    <property type="entry name" value="PUS1/PUS2-like"/>
</dbReference>
<gene>
    <name evidence="7" type="ORF">RO3G_12031</name>
</gene>
<evidence type="ECO:0000256" key="1">
    <source>
        <dbReference type="ARBA" id="ARBA00009375"/>
    </source>
</evidence>
<proteinExistence type="inferred from homology"/>
<keyword evidence="3" id="KW-0413">Isomerase</keyword>
<feature type="compositionally biased region" description="Basic residues" evidence="5">
    <location>
        <begin position="44"/>
        <end position="54"/>
    </location>
</feature>
<accession>I1CFU0</accession>
<evidence type="ECO:0000256" key="2">
    <source>
        <dbReference type="ARBA" id="ARBA00022694"/>
    </source>
</evidence>
<protein>
    <recommendedName>
        <fullName evidence="6">Pseudouridine synthase I TruA alpha/beta domain-containing protein</fullName>
    </recommendedName>
</protein>
<dbReference type="VEuPathDB" id="FungiDB:RO3G_12031"/>
<dbReference type="eggNOG" id="KOG2553">
    <property type="taxonomic scope" value="Eukaryota"/>
</dbReference>
<dbReference type="FunCoup" id="I1CFU0">
    <property type="interactions" value="797"/>
</dbReference>
<dbReference type="OrthoDB" id="10256309at2759"/>
<dbReference type="RefSeq" id="XP_067522716.1">
    <property type="nucleotide sequence ID" value="XM_067666615.1"/>
</dbReference>
<reference evidence="7 8" key="1">
    <citation type="journal article" date="2009" name="PLoS Genet.">
        <title>Genomic analysis of the basal lineage fungus Rhizopus oryzae reveals a whole-genome duplication.</title>
        <authorList>
            <person name="Ma L.-J."/>
            <person name="Ibrahim A.S."/>
            <person name="Skory C."/>
            <person name="Grabherr M.G."/>
            <person name="Burger G."/>
            <person name="Butler M."/>
            <person name="Elias M."/>
            <person name="Idnurm A."/>
            <person name="Lang B.F."/>
            <person name="Sone T."/>
            <person name="Abe A."/>
            <person name="Calvo S.E."/>
            <person name="Corrochano L.M."/>
            <person name="Engels R."/>
            <person name="Fu J."/>
            <person name="Hansberg W."/>
            <person name="Kim J.-M."/>
            <person name="Kodira C.D."/>
            <person name="Koehrsen M.J."/>
            <person name="Liu B."/>
            <person name="Miranda-Saavedra D."/>
            <person name="O'Leary S."/>
            <person name="Ortiz-Castellanos L."/>
            <person name="Poulter R."/>
            <person name="Rodriguez-Romero J."/>
            <person name="Ruiz-Herrera J."/>
            <person name="Shen Y.-Q."/>
            <person name="Zeng Q."/>
            <person name="Galagan J."/>
            <person name="Birren B.W."/>
            <person name="Cuomo C.A."/>
            <person name="Wickes B.L."/>
        </authorList>
    </citation>
    <scope>NUCLEOTIDE SEQUENCE [LARGE SCALE GENOMIC DNA]</scope>
    <source>
        <strain evidence="8">RA 99-880 / ATCC MYA-4621 / FGSC 9543 / NRRL 43880</strain>
    </source>
</reference>
<name>I1CFU0_RHIO9</name>
<dbReference type="InterPro" id="IPR020097">
    <property type="entry name" value="PsdUridine_synth_TruA_a/b_dom"/>
</dbReference>
<feature type="binding site" evidence="4">
    <location>
        <position position="174"/>
    </location>
    <ligand>
        <name>substrate</name>
    </ligand>
</feature>
<evidence type="ECO:0000256" key="4">
    <source>
        <dbReference type="PIRSR" id="PIRSR641708-2"/>
    </source>
</evidence>
<keyword evidence="2" id="KW-0819">tRNA processing</keyword>
<dbReference type="InParanoid" id="I1CFU0"/>
<dbReference type="PANTHER" id="PTHR11142:SF4">
    <property type="entry name" value="PSEUDOURIDYLATE SYNTHASE 1 HOMOLOG"/>
    <property type="match status" value="1"/>
</dbReference>
<organism evidence="7 8">
    <name type="scientific">Rhizopus delemar (strain RA 99-880 / ATCC MYA-4621 / FGSC 9543 / NRRL 43880)</name>
    <name type="common">Mucormycosis agent</name>
    <name type="synonym">Rhizopus arrhizus var. delemar</name>
    <dbReference type="NCBI Taxonomy" id="246409"/>
    <lineage>
        <taxon>Eukaryota</taxon>
        <taxon>Fungi</taxon>
        <taxon>Fungi incertae sedis</taxon>
        <taxon>Mucoromycota</taxon>
        <taxon>Mucoromycotina</taxon>
        <taxon>Mucoromycetes</taxon>
        <taxon>Mucorales</taxon>
        <taxon>Mucorineae</taxon>
        <taxon>Rhizopodaceae</taxon>
        <taxon>Rhizopus</taxon>
    </lineage>
</organism>
<dbReference type="EMBL" id="CH476741">
    <property type="protein sequence ID" value="EIE87320.1"/>
    <property type="molecule type" value="Genomic_DNA"/>
</dbReference>
<feature type="region of interest" description="Disordered" evidence="5">
    <location>
        <begin position="1"/>
        <end position="82"/>
    </location>
</feature>
<dbReference type="Gene3D" id="3.30.70.580">
    <property type="entry name" value="Pseudouridine synthase I, catalytic domain, N-terminal subdomain"/>
    <property type="match status" value="1"/>
</dbReference>
<dbReference type="PANTHER" id="PTHR11142">
    <property type="entry name" value="PSEUDOURIDYLATE SYNTHASE"/>
    <property type="match status" value="1"/>
</dbReference>
<dbReference type="CDD" id="cd02568">
    <property type="entry name" value="PseudoU_synth_PUS1_PUS2"/>
    <property type="match status" value="1"/>
</dbReference>
<feature type="domain" description="Pseudouridine synthase I TruA alpha/beta" evidence="6">
    <location>
        <begin position="243"/>
        <end position="349"/>
    </location>
</feature>
<dbReference type="STRING" id="246409.I1CFU0"/>
<dbReference type="GO" id="GO:0009982">
    <property type="term" value="F:pseudouridine synthase activity"/>
    <property type="evidence" value="ECO:0007669"/>
    <property type="project" value="EnsemblFungi"/>
</dbReference>
<dbReference type="GO" id="GO:1990481">
    <property type="term" value="P:mRNA pseudouridine synthesis"/>
    <property type="evidence" value="ECO:0007669"/>
    <property type="project" value="EnsemblFungi"/>
</dbReference>
<dbReference type="SUPFAM" id="SSF55120">
    <property type="entry name" value="Pseudouridine synthase"/>
    <property type="match status" value="1"/>
</dbReference>
<comment type="similarity">
    <text evidence="1">Belongs to the tRNA pseudouridine synthase TruA family.</text>
</comment>
<sequence>MGNLWSRESSKVETEVEKTVETREEQIGQKRTATDAQPKESQPKKKTRQEKKKGPKQDTRRGYKDPRPEDQGPREPRVPKKKVALLVGFNGTGYQGMQLNPNSKTIEGAIFEALCKAGGVSKDNASDPKKMQIPGDYDVIERANSFLPEQIRIWGYVPVIGSFHAKTLCDSRIYEYLLPTCALMEPIVAELTDEQLFPNDLILTNNDRENPIVKYARRSTPEVIAKRHAFRASKEQLQKFTEAMKAFEGSHNFHNYTLGKGYKDKSARRYIKGITVGEPIYIHDTEWISIKLHGQSFMLHQIRKMISMGMLIARTHTPISLIQETFGEKRINIPKAPALGLLLERPVFDVYNEKLLKKSNKEDRIKIDFDQHKSKMDAFKQEWIYNKIFDTELEEHVFDGYLTSLDAHIGHDYDYLNPEGIIPDICVVHTKHNKPQKEEEDY</sequence>
<dbReference type="InterPro" id="IPR020094">
    <property type="entry name" value="TruA/RsuA/RluB/E/F_N"/>
</dbReference>
<evidence type="ECO:0000256" key="5">
    <source>
        <dbReference type="SAM" id="MobiDB-lite"/>
    </source>
</evidence>
<feature type="compositionally biased region" description="Basic and acidic residues" evidence="5">
    <location>
        <begin position="55"/>
        <end position="78"/>
    </location>
</feature>
<keyword evidence="8" id="KW-1185">Reference proteome</keyword>
<dbReference type="GO" id="GO:0005634">
    <property type="term" value="C:nucleus"/>
    <property type="evidence" value="ECO:0007669"/>
    <property type="project" value="EnsemblFungi"/>
</dbReference>
<evidence type="ECO:0000313" key="7">
    <source>
        <dbReference type="EMBL" id="EIE87320.1"/>
    </source>
</evidence>
<dbReference type="InterPro" id="IPR020095">
    <property type="entry name" value="PsdUridine_synth_TruA_C"/>
</dbReference>
<evidence type="ECO:0000313" key="8">
    <source>
        <dbReference type="Proteomes" id="UP000009138"/>
    </source>
</evidence>
<dbReference type="GO" id="GO:0031119">
    <property type="term" value="P:tRNA pseudouridine synthesis"/>
    <property type="evidence" value="ECO:0007669"/>
    <property type="project" value="EnsemblFungi"/>
</dbReference>
<dbReference type="Gene3D" id="3.30.70.660">
    <property type="entry name" value="Pseudouridine synthase I, catalytic domain, C-terminal subdomain"/>
    <property type="match status" value="1"/>
</dbReference>
<dbReference type="InterPro" id="IPR001406">
    <property type="entry name" value="PsdUridine_synth_TruA"/>
</dbReference>
<dbReference type="Pfam" id="PF01416">
    <property type="entry name" value="PseudoU_synth_1"/>
    <property type="match status" value="1"/>
</dbReference>
<feature type="compositionally biased region" description="Basic and acidic residues" evidence="5">
    <location>
        <begin position="8"/>
        <end position="28"/>
    </location>
</feature>
<evidence type="ECO:0000256" key="3">
    <source>
        <dbReference type="ARBA" id="ARBA00023235"/>
    </source>
</evidence>
<dbReference type="OMA" id="EMNNGEG"/>
<dbReference type="GeneID" id="93618996"/>
<dbReference type="GO" id="GO:0003723">
    <property type="term" value="F:RNA binding"/>
    <property type="evidence" value="ECO:0007669"/>
    <property type="project" value="InterPro"/>
</dbReference>
<dbReference type="Proteomes" id="UP000009138">
    <property type="component" value="Unassembled WGS sequence"/>
</dbReference>
<evidence type="ECO:0000259" key="6">
    <source>
        <dbReference type="Pfam" id="PF01416"/>
    </source>
</evidence>
<dbReference type="GO" id="GO:0031120">
    <property type="term" value="P:snRNA pseudouridine synthesis"/>
    <property type="evidence" value="ECO:0007669"/>
    <property type="project" value="EnsemblFungi"/>
</dbReference>
<dbReference type="InterPro" id="IPR020103">
    <property type="entry name" value="PsdUridine_synth_cat_dom_sf"/>
</dbReference>